<name>A0ABQ9HXH8_9NEOP</name>
<evidence type="ECO:0000313" key="2">
    <source>
        <dbReference type="EMBL" id="KAJ8888801.1"/>
    </source>
</evidence>
<gene>
    <name evidence="2" type="ORF">PR048_008293</name>
</gene>
<keyword evidence="3" id="KW-1185">Reference proteome</keyword>
<dbReference type="Proteomes" id="UP001159363">
    <property type="component" value="Chromosome 3"/>
</dbReference>
<evidence type="ECO:0000313" key="3">
    <source>
        <dbReference type="Proteomes" id="UP001159363"/>
    </source>
</evidence>
<feature type="region of interest" description="Disordered" evidence="1">
    <location>
        <begin position="133"/>
        <end position="154"/>
    </location>
</feature>
<reference evidence="2 3" key="1">
    <citation type="submission" date="2023-02" db="EMBL/GenBank/DDBJ databases">
        <title>LHISI_Scaffold_Assembly.</title>
        <authorList>
            <person name="Stuart O.P."/>
            <person name="Cleave R."/>
            <person name="Magrath M.J.L."/>
            <person name="Mikheyev A.S."/>
        </authorList>
    </citation>
    <scope>NUCLEOTIDE SEQUENCE [LARGE SCALE GENOMIC DNA]</scope>
    <source>
        <strain evidence="2">Daus_M_001</strain>
        <tissue evidence="2">Leg muscle</tissue>
    </source>
</reference>
<organism evidence="2 3">
    <name type="scientific">Dryococelus australis</name>
    <dbReference type="NCBI Taxonomy" id="614101"/>
    <lineage>
        <taxon>Eukaryota</taxon>
        <taxon>Metazoa</taxon>
        <taxon>Ecdysozoa</taxon>
        <taxon>Arthropoda</taxon>
        <taxon>Hexapoda</taxon>
        <taxon>Insecta</taxon>
        <taxon>Pterygota</taxon>
        <taxon>Neoptera</taxon>
        <taxon>Polyneoptera</taxon>
        <taxon>Phasmatodea</taxon>
        <taxon>Verophasmatodea</taxon>
        <taxon>Anareolatae</taxon>
        <taxon>Phasmatidae</taxon>
        <taxon>Eurycanthinae</taxon>
        <taxon>Dryococelus</taxon>
    </lineage>
</organism>
<protein>
    <submittedName>
        <fullName evidence="2">Uncharacterized protein</fullName>
    </submittedName>
</protein>
<dbReference type="EMBL" id="JARBHB010000003">
    <property type="protein sequence ID" value="KAJ8888801.1"/>
    <property type="molecule type" value="Genomic_DNA"/>
</dbReference>
<evidence type="ECO:0000256" key="1">
    <source>
        <dbReference type="SAM" id="MobiDB-lite"/>
    </source>
</evidence>
<sequence length="924" mass="101501">MQQEVLPATIADSSRRILADVVSRRGSARASLTAMRDRRISLGMCGRRSFHGEAAKLCLRKFPPGAESRPSQQRLLNVMQWRDAYKSCMLADVVWKGESRITRLFQPNPIWRAIIPIALRLAVMWRRVSDTAPNGTPPKRCAQAKGGHRQPTQRLDRQELLCGSGIVRHKPASWIIRQGASTGNCNSGHAKLSANNGRSCNTLTRAGSRTVFGGSEPGASAKRGECRARGHRYPATFRGELAKPNMSEEDIREVLWDSLPPSVVDKLVVMDNSSLQAMQANLKHIDEGILKYKQDIHNHTQPDTVKPACRVRCRLDRNPEFADILSLDCATSPHQASSRAVKRDDPLVTSLLDSLDDEESGPALQPLLLSMPSLGLTQSPLASRAIAAASLASRATPALPVATRAYTAMLKTTYTAASGIETTYSATFGVEDNCTTASSIESIYSNAFDLESTFSSTFEVENDYSTAIGIESNCSTVSSIKSTYIDAFDVESTYSSAFDTTYSGVFDVESDCRAPSGIETTYSAVSVVESDYSNTPGSESSYSFELGSSQFNNNHQIRKAGNSNEPTPKNIGEIDSRDITCCKTFPVNEGVASQTAIMSSFGNPVMFTRKKIKIQVVKNNTSFPTHHTSVQHWTSDSEHRSSIYTPSPTYQHISTKPDLQGTAEINNGGYQRNNIGPNSTPLKGDTQQRSSVSAIRREKLTVWKHRVPEPAAERCSCKQRHRPISGHYPLLVEGVRAPQWRQKMTITPTTPRAESIWTRREERCLYYEPSSKQETNFSLLANVKDGLGLAKEGKKIDGRNTGHKANRLRFLAGTLPDFLYVGIVTDDAAGRRIFSGISRFPRPLISTLLHTNLDSHSSALKASTLKVLCTGTFSVKKSLFALQRYDGITARIARRSDEALGVRVTVARIVPSLLDLGRTATESP</sequence>
<proteinExistence type="predicted"/>
<accession>A0ABQ9HXH8</accession>
<comment type="caution">
    <text evidence="2">The sequence shown here is derived from an EMBL/GenBank/DDBJ whole genome shotgun (WGS) entry which is preliminary data.</text>
</comment>